<dbReference type="InterPro" id="IPR016032">
    <property type="entry name" value="Sig_transdc_resp-reg_C-effctor"/>
</dbReference>
<dbReference type="InterPro" id="IPR036388">
    <property type="entry name" value="WH-like_DNA-bd_sf"/>
</dbReference>
<dbReference type="SUPFAM" id="SSF46894">
    <property type="entry name" value="C-terminal effector domain of the bipartite response regulators"/>
    <property type="match status" value="1"/>
</dbReference>
<sequence>MLTITKERVQTNYRNVLFIDHNENIPNEVLEAISFQEKGITITRNNRVDINTVSEMDDIFFFVESYNRKTVQELTEIQESINKKNTSIILVHRSGLAGDLFQYLSHEVGGIVSLSYLRRNFSLVLQSMKEKGVFLEASHHRDLVLQIEKKRMRDKPIKKLVLKREAVMSVLTKNEQDVLQFILDGHNNREIAELLFLAPSTISTIISHLLRKMQANDRTAAMVTAIRNGWVEAHR</sequence>
<evidence type="ECO:0000313" key="6">
    <source>
        <dbReference type="Proteomes" id="UP000790580"/>
    </source>
</evidence>
<protein>
    <submittedName>
        <fullName evidence="5">LuxR C-terminal-related transcriptional regulator</fullName>
    </submittedName>
</protein>
<dbReference type="Gene3D" id="1.10.10.10">
    <property type="entry name" value="Winged helix-like DNA-binding domain superfamily/Winged helix DNA-binding domain"/>
    <property type="match status" value="1"/>
</dbReference>
<organism evidence="5 6">
    <name type="scientific">Evansella alkalicola</name>
    <dbReference type="NCBI Taxonomy" id="745819"/>
    <lineage>
        <taxon>Bacteria</taxon>
        <taxon>Bacillati</taxon>
        <taxon>Bacillota</taxon>
        <taxon>Bacilli</taxon>
        <taxon>Bacillales</taxon>
        <taxon>Bacillaceae</taxon>
        <taxon>Evansella</taxon>
    </lineage>
</organism>
<dbReference type="PROSITE" id="PS50043">
    <property type="entry name" value="HTH_LUXR_2"/>
    <property type="match status" value="1"/>
</dbReference>
<evidence type="ECO:0000256" key="3">
    <source>
        <dbReference type="ARBA" id="ARBA00023163"/>
    </source>
</evidence>
<keyword evidence="6" id="KW-1185">Reference proteome</keyword>
<accession>A0ABS6JVK9</accession>
<comment type="caution">
    <text evidence="5">The sequence shown here is derived from an EMBL/GenBank/DDBJ whole genome shotgun (WGS) entry which is preliminary data.</text>
</comment>
<dbReference type="SMART" id="SM00421">
    <property type="entry name" value="HTH_LUXR"/>
    <property type="match status" value="1"/>
</dbReference>
<dbReference type="EMBL" id="JAHQCR010000043">
    <property type="protein sequence ID" value="MBU9721724.1"/>
    <property type="molecule type" value="Genomic_DNA"/>
</dbReference>
<dbReference type="PANTHER" id="PTHR44688">
    <property type="entry name" value="DNA-BINDING TRANSCRIPTIONAL ACTIVATOR DEVR_DOSR"/>
    <property type="match status" value="1"/>
</dbReference>
<name>A0ABS6JVK9_9BACI</name>
<gene>
    <name evidence="5" type="ORF">KS407_09750</name>
</gene>
<dbReference type="PROSITE" id="PS00622">
    <property type="entry name" value="HTH_LUXR_1"/>
    <property type="match status" value="1"/>
</dbReference>
<evidence type="ECO:0000256" key="1">
    <source>
        <dbReference type="ARBA" id="ARBA00023015"/>
    </source>
</evidence>
<evidence type="ECO:0000259" key="4">
    <source>
        <dbReference type="PROSITE" id="PS50043"/>
    </source>
</evidence>
<dbReference type="Proteomes" id="UP000790580">
    <property type="component" value="Unassembled WGS sequence"/>
</dbReference>
<feature type="domain" description="HTH luxR-type" evidence="4">
    <location>
        <begin position="164"/>
        <end position="229"/>
    </location>
</feature>
<dbReference type="CDD" id="cd06170">
    <property type="entry name" value="LuxR_C_like"/>
    <property type="match status" value="1"/>
</dbReference>
<reference evidence="5 6" key="1">
    <citation type="submission" date="2021-06" db="EMBL/GenBank/DDBJ databases">
        <title>Bacillus sp. RD4P76, an endophyte from a halophyte.</title>
        <authorList>
            <person name="Sun J.-Q."/>
        </authorList>
    </citation>
    <scope>NUCLEOTIDE SEQUENCE [LARGE SCALE GENOMIC DNA]</scope>
    <source>
        <strain evidence="5 6">JCM 17098</strain>
    </source>
</reference>
<keyword evidence="3" id="KW-0804">Transcription</keyword>
<proteinExistence type="predicted"/>
<evidence type="ECO:0000256" key="2">
    <source>
        <dbReference type="ARBA" id="ARBA00023125"/>
    </source>
</evidence>
<dbReference type="Pfam" id="PF00196">
    <property type="entry name" value="GerE"/>
    <property type="match status" value="1"/>
</dbReference>
<dbReference type="RefSeq" id="WP_088076523.1">
    <property type="nucleotide sequence ID" value="NZ_JAHQCR010000043.1"/>
</dbReference>
<evidence type="ECO:0000313" key="5">
    <source>
        <dbReference type="EMBL" id="MBU9721724.1"/>
    </source>
</evidence>
<dbReference type="InterPro" id="IPR000792">
    <property type="entry name" value="Tscrpt_reg_LuxR_C"/>
</dbReference>
<dbReference type="PRINTS" id="PR00038">
    <property type="entry name" value="HTHLUXR"/>
</dbReference>
<dbReference type="PANTHER" id="PTHR44688:SF16">
    <property type="entry name" value="DNA-BINDING TRANSCRIPTIONAL ACTIVATOR DEVR_DOSR"/>
    <property type="match status" value="1"/>
</dbReference>
<keyword evidence="1" id="KW-0805">Transcription regulation</keyword>
<keyword evidence="2" id="KW-0238">DNA-binding</keyword>